<accession>A0A6H0XZ50</accession>
<evidence type="ECO:0000256" key="12">
    <source>
        <dbReference type="PIRSR" id="PIRSR000439-1"/>
    </source>
</evidence>
<feature type="transmembrane region" description="Helical" evidence="14">
    <location>
        <begin position="83"/>
        <end position="102"/>
    </location>
</feature>
<feature type="compositionally biased region" description="Polar residues" evidence="13">
    <location>
        <begin position="29"/>
        <end position="45"/>
    </location>
</feature>
<feature type="region of interest" description="Disordered" evidence="13">
    <location>
        <begin position="1"/>
        <end position="45"/>
    </location>
</feature>
<evidence type="ECO:0000256" key="13">
    <source>
        <dbReference type="SAM" id="MobiDB-lite"/>
    </source>
</evidence>
<comment type="similarity">
    <text evidence="3 11">Belongs to the membrane-bound acyltransferase family. Sterol o-acyltransferase subfamily.</text>
</comment>
<name>A0A6H0XZ50_9PEZI</name>
<keyword evidence="16" id="KW-1185">Reference proteome</keyword>
<keyword evidence="9 11" id="KW-0012">Acyltransferase</keyword>
<dbReference type="GO" id="GO:0019432">
    <property type="term" value="P:triglyceride biosynthetic process"/>
    <property type="evidence" value="ECO:0007669"/>
    <property type="project" value="TreeGrafter"/>
</dbReference>
<dbReference type="OrthoDB" id="10039049at2759"/>
<dbReference type="PANTHER" id="PTHR10408">
    <property type="entry name" value="STEROL O-ACYLTRANSFERASE"/>
    <property type="match status" value="1"/>
</dbReference>
<evidence type="ECO:0000256" key="9">
    <source>
        <dbReference type="ARBA" id="ARBA00023315"/>
    </source>
</evidence>
<evidence type="ECO:0000313" key="16">
    <source>
        <dbReference type="Proteomes" id="UP000503462"/>
    </source>
</evidence>
<evidence type="ECO:0000256" key="8">
    <source>
        <dbReference type="ARBA" id="ARBA00023136"/>
    </source>
</evidence>
<dbReference type="PANTHER" id="PTHR10408:SF7">
    <property type="entry name" value="DIACYLGLYCEROL O-ACYLTRANSFERASE 1"/>
    <property type="match status" value="1"/>
</dbReference>
<sequence>MTPPTETMTETMPNIHANGNGSIELPVHQNGTPKSSLSNGRQEMSVRSSEQSFSSKYKHAFAVHAKNRTTCLSRESEQQVSFLGFKNLAFSVLACMILRLMIENFKKYGIRVTLSSSGPSRNDLFYGLWLYFTVPCHFFVALAIEKLAAGYAMGAVGRVKRREADNNEMEAERRQLLRHWRVIGFLHAVNISINLVYSTFVVYFYIHNPGIGTLCELHAVIVWLKVCSYALTNRDLRHALLKPDPAGNVLSPLYKSCPYPKNITISNLCYFWWAPTLIYQPVYPRTDKIRWIWILQRLGEMVIACFIVWVASAQYAVPLLQNSLADISKLDMINMFERVLKLSTISTVCWLAGFYALFQAGLNALAEFMRFGDREFYGDWWNCSDVRSYWTSWNKPVSSFMKRHVYTPMLARGWSPTTAAIVTFLLSAALHELLVGVPTHNIIGIAFAGMALQIPLIIITDRFRRMKGYYPKLIGNLIFWSSFCLVGQPVAALGYYFAWQAKYGNSKPDYPTLWHWAETRT</sequence>
<feature type="transmembrane region" description="Helical" evidence="14">
    <location>
        <begin position="298"/>
        <end position="320"/>
    </location>
</feature>
<evidence type="ECO:0000256" key="7">
    <source>
        <dbReference type="ARBA" id="ARBA00022989"/>
    </source>
</evidence>
<dbReference type="Proteomes" id="UP000503462">
    <property type="component" value="Chromosome 4"/>
</dbReference>
<feature type="compositionally biased region" description="Low complexity" evidence="13">
    <location>
        <begin position="1"/>
        <end position="13"/>
    </location>
</feature>
<dbReference type="InterPro" id="IPR004299">
    <property type="entry name" value="MBOAT_fam"/>
</dbReference>
<dbReference type="Pfam" id="PF03062">
    <property type="entry name" value="MBOAT"/>
    <property type="match status" value="1"/>
</dbReference>
<dbReference type="InterPro" id="IPR014371">
    <property type="entry name" value="Oat_ACAT_DAG_ARE"/>
</dbReference>
<evidence type="ECO:0000256" key="10">
    <source>
        <dbReference type="ARBA" id="ARBA00023568"/>
    </source>
</evidence>
<dbReference type="GO" id="GO:0004144">
    <property type="term" value="F:diacylglycerol O-acyltransferase activity"/>
    <property type="evidence" value="ECO:0007669"/>
    <property type="project" value="UniProtKB-ARBA"/>
</dbReference>
<evidence type="ECO:0000256" key="6">
    <source>
        <dbReference type="ARBA" id="ARBA00022824"/>
    </source>
</evidence>
<dbReference type="PIRSF" id="PIRSF000439">
    <property type="entry name" value="Oat_ACAT_DAG_ARE"/>
    <property type="match status" value="1"/>
</dbReference>
<gene>
    <name evidence="15" type="ORF">AMS68_005473</name>
</gene>
<evidence type="ECO:0000256" key="14">
    <source>
        <dbReference type="SAM" id="Phobius"/>
    </source>
</evidence>
<protein>
    <recommendedName>
        <fullName evidence="11">O-acyltransferase</fullName>
    </recommendedName>
</protein>
<feature type="transmembrane region" description="Helical" evidence="14">
    <location>
        <begin position="124"/>
        <end position="144"/>
    </location>
</feature>
<dbReference type="GO" id="GO:0005789">
    <property type="term" value="C:endoplasmic reticulum membrane"/>
    <property type="evidence" value="ECO:0007669"/>
    <property type="project" value="UniProtKB-SubCell"/>
</dbReference>
<evidence type="ECO:0000256" key="2">
    <source>
        <dbReference type="ARBA" id="ARBA00005189"/>
    </source>
</evidence>
<evidence type="ECO:0000256" key="3">
    <source>
        <dbReference type="ARBA" id="ARBA00009010"/>
    </source>
</evidence>
<feature type="transmembrane region" description="Helical" evidence="14">
    <location>
        <begin position="340"/>
        <end position="366"/>
    </location>
</feature>
<feature type="transmembrane region" description="Helical" evidence="14">
    <location>
        <begin position="409"/>
        <end position="430"/>
    </location>
</feature>
<dbReference type="AlphaFoldDB" id="A0A6H0XZ50"/>
<dbReference type="EMBL" id="CP051142">
    <property type="protein sequence ID" value="QIW99955.1"/>
    <property type="molecule type" value="Genomic_DNA"/>
</dbReference>
<evidence type="ECO:0000256" key="4">
    <source>
        <dbReference type="ARBA" id="ARBA00022679"/>
    </source>
</evidence>
<evidence type="ECO:0000256" key="1">
    <source>
        <dbReference type="ARBA" id="ARBA00004477"/>
    </source>
</evidence>
<evidence type="ECO:0000256" key="5">
    <source>
        <dbReference type="ARBA" id="ARBA00022692"/>
    </source>
</evidence>
<feature type="transmembrane region" description="Helical" evidence="14">
    <location>
        <begin position="211"/>
        <end position="232"/>
    </location>
</feature>
<proteinExistence type="inferred from homology"/>
<evidence type="ECO:0000256" key="11">
    <source>
        <dbReference type="PIRNR" id="PIRNR000439"/>
    </source>
</evidence>
<keyword evidence="4 11" id="KW-0808">Transferase</keyword>
<feature type="transmembrane region" description="Helical" evidence="14">
    <location>
        <begin position="473"/>
        <end position="498"/>
    </location>
</feature>
<comment type="subcellular location">
    <subcellularLocation>
        <location evidence="1 11">Endoplasmic reticulum membrane</location>
        <topology evidence="1 11">Multi-pass membrane protein</topology>
    </subcellularLocation>
</comment>
<feature type="transmembrane region" description="Helical" evidence="14">
    <location>
        <begin position="442"/>
        <end position="461"/>
    </location>
</feature>
<evidence type="ECO:0000313" key="15">
    <source>
        <dbReference type="EMBL" id="QIW99955.1"/>
    </source>
</evidence>
<feature type="transmembrane region" description="Helical" evidence="14">
    <location>
        <begin position="182"/>
        <end position="205"/>
    </location>
</feature>
<comment type="pathway">
    <text evidence="2">Lipid metabolism.</text>
</comment>
<keyword evidence="7 14" id="KW-1133">Transmembrane helix</keyword>
<organism evidence="15 16">
    <name type="scientific">Peltaster fructicola</name>
    <dbReference type="NCBI Taxonomy" id="286661"/>
    <lineage>
        <taxon>Eukaryota</taxon>
        <taxon>Fungi</taxon>
        <taxon>Dikarya</taxon>
        <taxon>Ascomycota</taxon>
        <taxon>Pezizomycotina</taxon>
        <taxon>Dothideomycetes</taxon>
        <taxon>Dothideomycetes incertae sedis</taxon>
        <taxon>Peltaster</taxon>
    </lineage>
</organism>
<keyword evidence="6 11" id="KW-0256">Endoplasmic reticulum</keyword>
<keyword evidence="8 11" id="KW-0472">Membrane</keyword>
<keyword evidence="5 14" id="KW-0812">Transmembrane</keyword>
<comment type="function">
    <text evidence="10">Sterol O-acyltransferase that catalyzes the formation of stery esters.</text>
</comment>
<reference evidence="15 16" key="1">
    <citation type="journal article" date="2016" name="Sci. Rep.">
        <title>Peltaster fructicola genome reveals evolution from an invasive phytopathogen to an ectophytic parasite.</title>
        <authorList>
            <person name="Xu C."/>
            <person name="Chen H."/>
            <person name="Gleason M.L."/>
            <person name="Xu J.R."/>
            <person name="Liu H."/>
            <person name="Zhang R."/>
            <person name="Sun G."/>
        </authorList>
    </citation>
    <scope>NUCLEOTIDE SEQUENCE [LARGE SCALE GENOMIC DNA]</scope>
    <source>
        <strain evidence="15 16">LNHT1506</strain>
    </source>
</reference>
<feature type="active site" evidence="12">
    <location>
        <position position="431"/>
    </location>
</feature>